<reference evidence="2" key="1">
    <citation type="submission" date="2023-06" db="EMBL/GenBank/DDBJ databases">
        <title>Genome-scale phylogeny and comparative genomics of the fungal order Sordariales.</title>
        <authorList>
            <consortium name="Lawrence Berkeley National Laboratory"/>
            <person name="Hensen N."/>
            <person name="Bonometti L."/>
            <person name="Westerberg I."/>
            <person name="Brannstrom I.O."/>
            <person name="Guillou S."/>
            <person name="Cros-Aarteil S."/>
            <person name="Calhoun S."/>
            <person name="Haridas S."/>
            <person name="Kuo A."/>
            <person name="Mondo S."/>
            <person name="Pangilinan J."/>
            <person name="Riley R."/>
            <person name="Labutti K."/>
            <person name="Andreopoulos B."/>
            <person name="Lipzen A."/>
            <person name="Chen C."/>
            <person name="Yanf M."/>
            <person name="Daum C."/>
            <person name="Ng V."/>
            <person name="Clum A."/>
            <person name="Steindorff A."/>
            <person name="Ohm R."/>
            <person name="Martin F."/>
            <person name="Silar P."/>
            <person name="Natvig D."/>
            <person name="Lalanne C."/>
            <person name="Gautier V."/>
            <person name="Ament-Velasquez S.L."/>
            <person name="Kruys A."/>
            <person name="Hutchinson M.I."/>
            <person name="Powell A.J."/>
            <person name="Barry K."/>
            <person name="Miller A.N."/>
            <person name="Grigoriev I.V."/>
            <person name="Debuchy R."/>
            <person name="Gladieux P."/>
            <person name="Thoren M.H."/>
            <person name="Johannesson H."/>
        </authorList>
    </citation>
    <scope>NUCLEOTIDE SEQUENCE</scope>
    <source>
        <strain evidence="2">CBS 606.72</strain>
    </source>
</reference>
<keyword evidence="1" id="KW-0812">Transmembrane</keyword>
<evidence type="ECO:0000256" key="1">
    <source>
        <dbReference type="SAM" id="Phobius"/>
    </source>
</evidence>
<dbReference type="SUPFAM" id="SSF49503">
    <property type="entry name" value="Cupredoxins"/>
    <property type="match status" value="1"/>
</dbReference>
<keyword evidence="1" id="KW-1133">Transmembrane helix</keyword>
<keyword evidence="1" id="KW-0472">Membrane</keyword>
<accession>A0AA39WG08</accession>
<comment type="caution">
    <text evidence="2">The sequence shown here is derived from an EMBL/GenBank/DDBJ whole genome shotgun (WGS) entry which is preliminary data.</text>
</comment>
<dbReference type="Proteomes" id="UP001175000">
    <property type="component" value="Unassembled WGS sequence"/>
</dbReference>
<feature type="transmembrane region" description="Helical" evidence="1">
    <location>
        <begin position="25"/>
        <end position="50"/>
    </location>
</feature>
<dbReference type="PANTHER" id="PTHR34883:SF15">
    <property type="entry name" value="EXTRACELLULAR SERINE-RICH PROTEIN"/>
    <property type="match status" value="1"/>
</dbReference>
<sequence>MVQFKNQSTHHIFCTSQDTLSNQHLIITILAIMFAKIQSLALVVFALGIASAAPTHPTGTNPEYPSKTYTEPKVTHSVVVGRGGLKFDPDNIVAKTGEVVEFHFTPRNHSVVESSFGKPCQPKDSSSFFSGFFPVTEGQSAEVFQIVVKDENTPIWFYCAQNVGAHCQNGMTGVINQRFNSNATLSAHRNLARARVAPSEVQSQIQGGARIANPNPLSGF</sequence>
<evidence type="ECO:0000313" key="2">
    <source>
        <dbReference type="EMBL" id="KAK0614726.1"/>
    </source>
</evidence>
<dbReference type="AlphaFoldDB" id="A0AA39WG08"/>
<name>A0AA39WG08_9PEZI</name>
<proteinExistence type="predicted"/>
<dbReference type="Gene3D" id="2.60.40.420">
    <property type="entry name" value="Cupredoxins - blue copper proteins"/>
    <property type="match status" value="1"/>
</dbReference>
<dbReference type="InterPro" id="IPR052953">
    <property type="entry name" value="Ser-rich/MCO-related"/>
</dbReference>
<dbReference type="EMBL" id="JAULSU010000006">
    <property type="protein sequence ID" value="KAK0614726.1"/>
    <property type="molecule type" value="Genomic_DNA"/>
</dbReference>
<gene>
    <name evidence="2" type="ORF">B0T14DRAFT_528964</name>
</gene>
<keyword evidence="3" id="KW-1185">Reference proteome</keyword>
<protein>
    <submittedName>
        <fullName evidence="2">Cupredoxin</fullName>
    </submittedName>
</protein>
<dbReference type="PANTHER" id="PTHR34883">
    <property type="entry name" value="SERINE-RICH PROTEIN, PUTATIVE-RELATED-RELATED"/>
    <property type="match status" value="1"/>
</dbReference>
<evidence type="ECO:0000313" key="3">
    <source>
        <dbReference type="Proteomes" id="UP001175000"/>
    </source>
</evidence>
<organism evidence="2 3">
    <name type="scientific">Immersiella caudata</name>
    <dbReference type="NCBI Taxonomy" id="314043"/>
    <lineage>
        <taxon>Eukaryota</taxon>
        <taxon>Fungi</taxon>
        <taxon>Dikarya</taxon>
        <taxon>Ascomycota</taxon>
        <taxon>Pezizomycotina</taxon>
        <taxon>Sordariomycetes</taxon>
        <taxon>Sordariomycetidae</taxon>
        <taxon>Sordariales</taxon>
        <taxon>Lasiosphaeriaceae</taxon>
        <taxon>Immersiella</taxon>
    </lineage>
</organism>
<dbReference type="CDD" id="cd00920">
    <property type="entry name" value="Cupredoxin"/>
    <property type="match status" value="1"/>
</dbReference>
<dbReference type="InterPro" id="IPR008972">
    <property type="entry name" value="Cupredoxin"/>
</dbReference>